<protein>
    <submittedName>
        <fullName evidence="1">Uncharacterized protein</fullName>
    </submittedName>
</protein>
<accession>A0A1F4WFS8</accession>
<evidence type="ECO:0000313" key="2">
    <source>
        <dbReference type="Proteomes" id="UP000179113"/>
    </source>
</evidence>
<dbReference type="AlphaFoldDB" id="A0A1F4WFS8"/>
<name>A0A1F4WFS8_UNCKA</name>
<gene>
    <name evidence="1" type="ORF">A2415_04450</name>
</gene>
<dbReference type="EMBL" id="MEWA01000049">
    <property type="protein sequence ID" value="OGC68305.1"/>
    <property type="molecule type" value="Genomic_DNA"/>
</dbReference>
<evidence type="ECO:0000313" key="1">
    <source>
        <dbReference type="EMBL" id="OGC68305.1"/>
    </source>
</evidence>
<proteinExistence type="predicted"/>
<reference evidence="1 2" key="1">
    <citation type="journal article" date="2016" name="Nat. Commun.">
        <title>Thousands of microbial genomes shed light on interconnected biogeochemical processes in an aquifer system.</title>
        <authorList>
            <person name="Anantharaman K."/>
            <person name="Brown C.T."/>
            <person name="Hug L.A."/>
            <person name="Sharon I."/>
            <person name="Castelle C.J."/>
            <person name="Probst A.J."/>
            <person name="Thomas B.C."/>
            <person name="Singh A."/>
            <person name="Wilkins M.J."/>
            <person name="Karaoz U."/>
            <person name="Brodie E.L."/>
            <person name="Williams K.H."/>
            <person name="Hubbard S.S."/>
            <person name="Banfield J.F."/>
        </authorList>
    </citation>
    <scope>NUCLEOTIDE SEQUENCE [LARGE SCALE GENOMIC DNA]</scope>
</reference>
<sequence>MPKFELKKTEIKKEDGFISYADFARTALNNTPQSGFSIDEMRKRMRILDILDKEKLGFEEMDLNNEDIKILKSSVSSMKWGVIHKDIIAFCDAVEKLGGE</sequence>
<dbReference type="Proteomes" id="UP000179113">
    <property type="component" value="Unassembled WGS sequence"/>
</dbReference>
<comment type="caution">
    <text evidence="1">The sequence shown here is derived from an EMBL/GenBank/DDBJ whole genome shotgun (WGS) entry which is preliminary data.</text>
</comment>
<organism evidence="1 2">
    <name type="scientific">candidate division WWE3 bacterium RIFOXYC1_FULL_39_7</name>
    <dbReference type="NCBI Taxonomy" id="1802643"/>
    <lineage>
        <taxon>Bacteria</taxon>
        <taxon>Katanobacteria</taxon>
    </lineage>
</organism>